<dbReference type="InterPro" id="IPR050452">
    <property type="entry name" value="Metacaspase"/>
</dbReference>
<dbReference type="Pfam" id="PF00656">
    <property type="entry name" value="Peptidase_C14"/>
    <property type="match status" value="1"/>
</dbReference>
<dbReference type="PANTHER" id="PTHR48104:SF30">
    <property type="entry name" value="METACASPASE-1"/>
    <property type="match status" value="1"/>
</dbReference>
<dbReference type="PANTHER" id="PTHR48104">
    <property type="entry name" value="METACASPASE-4"/>
    <property type="match status" value="1"/>
</dbReference>
<dbReference type="GO" id="GO:0006508">
    <property type="term" value="P:proteolysis"/>
    <property type="evidence" value="ECO:0007669"/>
    <property type="project" value="InterPro"/>
</dbReference>
<evidence type="ECO:0000259" key="3">
    <source>
        <dbReference type="Pfam" id="PF00656"/>
    </source>
</evidence>
<name>A0A0B7G4I0_THACB</name>
<comment type="similarity">
    <text evidence="1">Belongs to the peptidase C14B family.</text>
</comment>
<dbReference type="AlphaFoldDB" id="A0A0B7G4I0"/>
<proteinExistence type="inferred from homology"/>
<dbReference type="OrthoDB" id="3223806at2759"/>
<accession>A0A0B7G4I0</accession>
<evidence type="ECO:0000256" key="1">
    <source>
        <dbReference type="ARBA" id="ARBA00009005"/>
    </source>
</evidence>
<feature type="region of interest" description="Disordered" evidence="2">
    <location>
        <begin position="703"/>
        <end position="751"/>
    </location>
</feature>
<evidence type="ECO:0000313" key="5">
    <source>
        <dbReference type="Proteomes" id="UP000059188"/>
    </source>
</evidence>
<dbReference type="GO" id="GO:0005737">
    <property type="term" value="C:cytoplasm"/>
    <property type="evidence" value="ECO:0007669"/>
    <property type="project" value="TreeGrafter"/>
</dbReference>
<evidence type="ECO:0000313" key="4">
    <source>
        <dbReference type="EMBL" id="CEL63413.1"/>
    </source>
</evidence>
<protein>
    <recommendedName>
        <fullName evidence="3">Peptidase C14 caspase domain-containing protein</fullName>
    </recommendedName>
</protein>
<dbReference type="GO" id="GO:0004197">
    <property type="term" value="F:cysteine-type endopeptidase activity"/>
    <property type="evidence" value="ECO:0007669"/>
    <property type="project" value="InterPro"/>
</dbReference>
<feature type="compositionally biased region" description="Polar residues" evidence="2">
    <location>
        <begin position="735"/>
        <end position="746"/>
    </location>
</feature>
<feature type="domain" description="Peptidase C14 caspase" evidence="3">
    <location>
        <begin position="54"/>
        <end position="289"/>
    </location>
</feature>
<evidence type="ECO:0000256" key="2">
    <source>
        <dbReference type="SAM" id="MobiDB-lite"/>
    </source>
</evidence>
<dbReference type="EMBL" id="LN679180">
    <property type="protein sequence ID" value="CEL63413.1"/>
    <property type="molecule type" value="Genomic_DNA"/>
</dbReference>
<dbReference type="Gene3D" id="3.40.50.1460">
    <property type="match status" value="1"/>
</dbReference>
<reference evidence="4 5" key="1">
    <citation type="submission" date="2014-11" db="EMBL/GenBank/DDBJ databases">
        <authorList>
            <person name="Wibberg Daniel"/>
        </authorList>
    </citation>
    <scope>NUCLEOTIDE SEQUENCE [LARGE SCALE GENOMIC DNA]</scope>
    <source>
        <strain evidence="4">Rhizoctonia solani AG1-IB 7/3/14</strain>
    </source>
</reference>
<dbReference type="Proteomes" id="UP000059188">
    <property type="component" value="Unassembled WGS sequence"/>
</dbReference>
<organism evidence="4 5">
    <name type="scientific">Thanatephorus cucumeris (strain AG1-IB / isolate 7/3/14)</name>
    <name type="common">Lettuce bottom rot fungus</name>
    <name type="synonym">Rhizoctonia solani</name>
    <dbReference type="NCBI Taxonomy" id="1108050"/>
    <lineage>
        <taxon>Eukaryota</taxon>
        <taxon>Fungi</taxon>
        <taxon>Dikarya</taxon>
        <taxon>Basidiomycota</taxon>
        <taxon>Agaricomycotina</taxon>
        <taxon>Agaricomycetes</taxon>
        <taxon>Cantharellales</taxon>
        <taxon>Ceratobasidiaceae</taxon>
        <taxon>Rhizoctonia</taxon>
        <taxon>Rhizoctonia solani AG-1</taxon>
    </lineage>
</organism>
<keyword evidence="5" id="KW-1185">Reference proteome</keyword>
<gene>
    <name evidence="4" type="ORF">RSOLAG1IB_10742</name>
</gene>
<sequence length="910" mass="100013">MMSSNSRTTNRLNAGALFEKLCEKAAAGTENQSSQKANKFETITKPTGAKPPLHALIIGINKYKANVPLAAAVSDALAFKAYLTDDLSVPEDQITIILDDQAKRADIIKAFQDLAEPDNGIARDDPIVIYYAGYGGEIGPPQESAANGRLVQCIIPQDTSKDTRVVPIPDFTIGALVQRIVQEKGNNITLIFDCCYSAGASQETLEDARYIDKSNLPSLPTSCDDDIIQDIISPFGDVFDPFSLGFSYEDMDSHVILTACGYGEVALENGTEKYGYFSNALLKLLRSIQIDSLTYKDCIRRLPTLCTKLPQNPICEGRNTDRLFFNAKVQNANISYIPIQPKGNDYYLQAGLIQGITPGDKYSVHASDVPGPSNPSLGTLEIERVEPFVARLKDANKMDLPGVCYGRQVGYGPNQALNIYITEEFVDATQLSSWPASAFTGGMDELVLRPAEPELASVILSVNAAKKTTFTLANQALVHYGIDALPGPDYPPTSPKAEIVLPILIGLSQWNWHLRRMPESRPFQRMIDFEFFKLRNTGKYADEGFPILVPEGNNLSVNGVVDIVASLRDFYGIKVVNRYARNLYVYLLNFSGQTPTIEQRNIPGLDGSLSDPILLGNTSLTIGYGPEGQLPFMFEVSEGQNIDVNFFKLFVSTHPANFSSVEQHDPFGGHRCLPPVSKLEGGFGEDAVWDAFTMVVVQRRYPKGRASPPKDTTGDPPAPEYDSKPLANITPVPTPKSNQKGNTQFTPAPKLTPGFKSAVGFGDLVLFTGRSEEPLSVRGRSANQTAQPWFHTPKLTQELIDSLCGMMLRTYSKQLCPAQGVANTENGSYFEISVIGSDELPKLSPDETEMVYRSHSAPSASDYEWTNGVVFDEDHELWSKLEPGDWFEVAVCARGRGWANDAERGYLIFW</sequence>
<dbReference type="InterPro" id="IPR011600">
    <property type="entry name" value="Pept_C14_caspase"/>
</dbReference>